<dbReference type="HOGENOM" id="CLU_004790_0_1_11"/>
<dbReference type="NCBIfam" id="TIGR00924">
    <property type="entry name" value="yjdL_sub1_fam"/>
    <property type="match status" value="1"/>
</dbReference>
<keyword evidence="10" id="KW-1185">Reference proteome</keyword>
<dbReference type="GO" id="GO:0005886">
    <property type="term" value="C:plasma membrane"/>
    <property type="evidence" value="ECO:0007669"/>
    <property type="project" value="UniProtKB-SubCell"/>
</dbReference>
<comment type="caution">
    <text evidence="9">The sequence shown here is derived from an EMBL/GenBank/DDBJ whole genome shotgun (WGS) entry which is preliminary data.</text>
</comment>
<protein>
    <submittedName>
        <fullName evidence="9">Amino acid/peptide transporter (Peptide:H+ symporter)</fullName>
    </submittedName>
</protein>
<dbReference type="GO" id="GO:1904680">
    <property type="term" value="F:peptide transmembrane transporter activity"/>
    <property type="evidence" value="ECO:0007669"/>
    <property type="project" value="InterPro"/>
</dbReference>
<evidence type="ECO:0000256" key="5">
    <source>
        <dbReference type="ARBA" id="ARBA00022989"/>
    </source>
</evidence>
<comment type="subcellular location">
    <subcellularLocation>
        <location evidence="1">Cell membrane</location>
        <topology evidence="1">Multi-pass membrane protein</topology>
    </subcellularLocation>
    <subcellularLocation>
        <location evidence="7">Membrane</location>
        <topology evidence="7">Multi-pass membrane protein</topology>
    </subcellularLocation>
</comment>
<feature type="transmembrane region" description="Helical" evidence="8">
    <location>
        <begin position="112"/>
        <end position="133"/>
    </location>
</feature>
<feature type="transmembrane region" description="Helical" evidence="8">
    <location>
        <begin position="350"/>
        <end position="370"/>
    </location>
</feature>
<dbReference type="InterPro" id="IPR050171">
    <property type="entry name" value="MFS_Transporters"/>
</dbReference>
<dbReference type="InterPro" id="IPR000109">
    <property type="entry name" value="POT_fam"/>
</dbReference>
<proteinExistence type="inferred from homology"/>
<dbReference type="eggNOG" id="COG3104">
    <property type="taxonomic scope" value="Bacteria"/>
</dbReference>
<feature type="transmembrane region" description="Helical" evidence="8">
    <location>
        <begin position="78"/>
        <end position="100"/>
    </location>
</feature>
<keyword evidence="5 8" id="KW-1133">Transmembrane helix</keyword>
<dbReference type="PANTHER" id="PTHR23517:SF15">
    <property type="entry name" value="PROTON-DEPENDENT OLIGOPEPTIDE FAMILY TRANSPORT PROTEIN"/>
    <property type="match status" value="1"/>
</dbReference>
<keyword evidence="3" id="KW-1003">Cell membrane</keyword>
<evidence type="ECO:0000256" key="3">
    <source>
        <dbReference type="ARBA" id="ARBA00022475"/>
    </source>
</evidence>
<evidence type="ECO:0000256" key="6">
    <source>
        <dbReference type="ARBA" id="ARBA00023136"/>
    </source>
</evidence>
<feature type="transmembrane region" description="Helical" evidence="8">
    <location>
        <begin position="241"/>
        <end position="260"/>
    </location>
</feature>
<dbReference type="STRING" id="1125779.HMPREF1219_00020"/>
<keyword evidence="2 7" id="KW-0813">Transport</keyword>
<evidence type="ECO:0000313" key="9">
    <source>
        <dbReference type="EMBL" id="EPD71084.1"/>
    </source>
</evidence>
<accession>S3A4D4</accession>
<dbReference type="Gene3D" id="1.20.1250.20">
    <property type="entry name" value="MFS general substrate transporter like domains"/>
    <property type="match status" value="1"/>
</dbReference>
<dbReference type="CDD" id="cd17346">
    <property type="entry name" value="MFS_DtpA_like"/>
    <property type="match status" value="1"/>
</dbReference>
<dbReference type="PANTHER" id="PTHR23517">
    <property type="entry name" value="RESISTANCE PROTEIN MDTM, PUTATIVE-RELATED-RELATED"/>
    <property type="match status" value="1"/>
</dbReference>
<dbReference type="PATRIC" id="fig|1125779.3.peg.18"/>
<feature type="transmembrane region" description="Helical" evidence="8">
    <location>
        <begin position="408"/>
        <end position="425"/>
    </location>
</feature>
<evidence type="ECO:0000256" key="4">
    <source>
        <dbReference type="ARBA" id="ARBA00022692"/>
    </source>
</evidence>
<dbReference type="InterPro" id="IPR018456">
    <property type="entry name" value="PTR2_symporter_CS"/>
</dbReference>
<organism evidence="9 10">
    <name type="scientific">Corynebacterium pyruviciproducens ATCC BAA-1742</name>
    <dbReference type="NCBI Taxonomy" id="1125779"/>
    <lineage>
        <taxon>Bacteria</taxon>
        <taxon>Bacillati</taxon>
        <taxon>Actinomycetota</taxon>
        <taxon>Actinomycetes</taxon>
        <taxon>Mycobacteriales</taxon>
        <taxon>Corynebacteriaceae</taxon>
        <taxon>Corynebacterium</taxon>
    </lineage>
</organism>
<gene>
    <name evidence="9" type="ORF">HMPREF1219_00020</name>
</gene>
<dbReference type="InterPro" id="IPR036259">
    <property type="entry name" value="MFS_trans_sf"/>
</dbReference>
<dbReference type="PROSITE" id="PS01023">
    <property type="entry name" value="PTR2_2"/>
    <property type="match status" value="1"/>
</dbReference>
<comment type="similarity">
    <text evidence="7">Belongs to the major facilitator superfamily. Proton-dependent oligopeptide transporter (POT/PTR) (TC 2.A.17) family.</text>
</comment>
<name>S3A4D4_9CORY</name>
<feature type="transmembrane region" description="Helical" evidence="8">
    <location>
        <begin position="266"/>
        <end position="290"/>
    </location>
</feature>
<dbReference type="AlphaFoldDB" id="S3A4D4"/>
<keyword evidence="6 8" id="KW-0472">Membrane</keyword>
<dbReference type="SUPFAM" id="SSF103473">
    <property type="entry name" value="MFS general substrate transporter"/>
    <property type="match status" value="1"/>
</dbReference>
<dbReference type="Proteomes" id="UP000014408">
    <property type="component" value="Unassembled WGS sequence"/>
</dbReference>
<evidence type="ECO:0000256" key="8">
    <source>
        <dbReference type="SAM" id="Phobius"/>
    </source>
</evidence>
<feature type="transmembrane region" description="Helical" evidence="8">
    <location>
        <begin position="173"/>
        <end position="194"/>
    </location>
</feature>
<evidence type="ECO:0000313" key="10">
    <source>
        <dbReference type="Proteomes" id="UP000014408"/>
    </source>
</evidence>
<evidence type="ECO:0000256" key="2">
    <source>
        <dbReference type="ARBA" id="ARBA00022448"/>
    </source>
</evidence>
<keyword evidence="4 7" id="KW-0812">Transmembrane</keyword>
<evidence type="ECO:0000256" key="7">
    <source>
        <dbReference type="RuleBase" id="RU003755"/>
    </source>
</evidence>
<feature type="transmembrane region" description="Helical" evidence="8">
    <location>
        <begin position="382"/>
        <end position="402"/>
    </location>
</feature>
<feature type="transmembrane region" description="Helical" evidence="8">
    <location>
        <begin position="479"/>
        <end position="500"/>
    </location>
</feature>
<dbReference type="InterPro" id="IPR005279">
    <property type="entry name" value="Dipep/tripep_permease"/>
</dbReference>
<sequence>MPPMSNLTNEQEDVATQDVTDATAGATEEKTFFGQPRGLANLFGVEMWERFSFYGMQAIVIYYMYYEVTRGGLGMDQAAAASIMGAYGGLVYLACLAAALVADRMLGSERTLFYSAVLVMCGHIALALVPGYAGLALGLVLIAVGSGGVKTNASVVLGQLYSRNDPRRDAGFTIFYMGVNIGGLLGPALTSFVWGWRGFHWGFGLAAIGMFFGLAQYTLMRKETIKGAGQETPNPLPAKAYPVWLGGAAVVVAICVWLVVSGIVKVVWLSNIVTVVALFSAIGLWCQMYFSKLTTKKEKSRLVGFIPMFISGVLFFAIFQQQFTVLAFYSESRLNRVVFGYEIPPSLVQLINPLFICAFSGVFATMWTRLGNRQWSVPVKFGVANVIIGLSLLFFIPFSGGADNTTPLWALVWILFLFTVGELLLSPVGNSLATKVAPEAFPSRSMAMWMMALAMGTALAGSLAAYYDPTSAASENTFFTTLAVILVILGIVMFALKNWILKKFVDIR</sequence>
<feature type="transmembrane region" description="Helical" evidence="8">
    <location>
        <begin position="47"/>
        <end position="66"/>
    </location>
</feature>
<dbReference type="EMBL" id="ATBY01000001">
    <property type="protein sequence ID" value="EPD71084.1"/>
    <property type="molecule type" value="Genomic_DNA"/>
</dbReference>
<feature type="transmembrane region" description="Helical" evidence="8">
    <location>
        <begin position="446"/>
        <end position="467"/>
    </location>
</feature>
<feature type="transmembrane region" description="Helical" evidence="8">
    <location>
        <begin position="200"/>
        <end position="220"/>
    </location>
</feature>
<dbReference type="Pfam" id="PF00854">
    <property type="entry name" value="PTR2"/>
    <property type="match status" value="1"/>
</dbReference>
<evidence type="ECO:0000256" key="1">
    <source>
        <dbReference type="ARBA" id="ARBA00004651"/>
    </source>
</evidence>
<dbReference type="RefSeq" id="WP_016456951.1">
    <property type="nucleotide sequence ID" value="NZ_KE150446.1"/>
</dbReference>
<feature type="transmembrane region" description="Helical" evidence="8">
    <location>
        <begin position="139"/>
        <end position="161"/>
    </location>
</feature>
<reference evidence="9 10" key="1">
    <citation type="submission" date="2013-05" db="EMBL/GenBank/DDBJ databases">
        <title>The Genome Sequence of Corynebacterium pyruviciproducens 1773O (ATCC BAA-1742).</title>
        <authorList>
            <consortium name="The Broad Institute Genomics Platform"/>
            <person name="Earl A."/>
            <person name="Ward D."/>
            <person name="Feldgarden M."/>
            <person name="Gevers D."/>
            <person name="Tong J."/>
            <person name="Walker B."/>
            <person name="Young S."/>
            <person name="Zeng Q."/>
            <person name="Gargeya S."/>
            <person name="Fitzgerald M."/>
            <person name="Haas B."/>
            <person name="Abouelleil A."/>
            <person name="Allen A.W."/>
            <person name="Alvarado L."/>
            <person name="Arachchi H.M."/>
            <person name="Berlin A.M."/>
            <person name="Chapman S.B."/>
            <person name="Gainer-Dewar J."/>
            <person name="Goldberg J."/>
            <person name="Griggs A."/>
            <person name="Gujja S."/>
            <person name="Hansen M."/>
            <person name="Howarth C."/>
            <person name="Imamovic A."/>
            <person name="Ireland A."/>
            <person name="Larimer J."/>
            <person name="McCowan C."/>
            <person name="Murphy C."/>
            <person name="Pearson M."/>
            <person name="Poon T.W."/>
            <person name="Priest M."/>
            <person name="Roberts A."/>
            <person name="Saif S."/>
            <person name="Shea T."/>
            <person name="Sisk P."/>
            <person name="Sykes S."/>
            <person name="Wortman J."/>
            <person name="Nusbaum C."/>
            <person name="Birren B."/>
        </authorList>
    </citation>
    <scope>NUCLEOTIDE SEQUENCE [LARGE SCALE GENOMIC DNA]</scope>
    <source>
        <strain evidence="9 10">ATCC BAA-1742</strain>
    </source>
</reference>
<dbReference type="GO" id="GO:0006857">
    <property type="term" value="P:oligopeptide transport"/>
    <property type="evidence" value="ECO:0007669"/>
    <property type="project" value="InterPro"/>
</dbReference>
<feature type="transmembrane region" description="Helical" evidence="8">
    <location>
        <begin position="302"/>
        <end position="330"/>
    </location>
</feature>